<dbReference type="Proteomes" id="UP000807785">
    <property type="component" value="Unassembled WGS sequence"/>
</dbReference>
<gene>
    <name evidence="1" type="ORF">IPH26_02195</name>
</gene>
<comment type="caution">
    <text evidence="1">The sequence shown here is derived from an EMBL/GenBank/DDBJ whole genome shotgun (WGS) entry which is preliminary data.</text>
</comment>
<sequence length="548" mass="58980">MDRRNFLLAAGVTGAAAASGAGFWRWLEFPTEIRSPGRQLGHLLRDRQANPPPRAHYRTDVLILGSGAAGLTAAWRLAKSGHSRFIVVGGPEPRGNLASGIAGEARYPTGAHYLPLPSRESTHIREMLEDLGIILDGAQAERPYYDERHVVHAPESRLLIDGVWHDGVLPASALPAAGSAEHQRFFSHVDELALARGSDGKRAFAMPIAASSADAQWRALDALSFAAWLEREGYRSAALRWYLDYTCRDDYGRGADQVSAYAGLHYFASRAGDARNAERGAVLTWPAGLGALADRLAQAAGLIRADRSDARPAPRLLDGTAVSLRQIRAGVEALCVTQGAGGLESYVVTARRAICAMPLHAAGRVVEAMQDFGFDPGEHLPAQAPWLVSNFVLSRFPAELPGATLAWDNIVLGSSSLGYVVSTHQDLRVGPPPRTVFTAYHALAEMSPGAAREWMTRASPAELLELASADLRTAYGWKLAACCERAEIALRGHGMAVPAPGYLSNRGLQALREADGRILFAHGDLSGYSVFEEAAWWGDRCARRISSA</sequence>
<dbReference type="AlphaFoldDB" id="A0A9D7E0A2"/>
<accession>A0A9D7E0A2</accession>
<dbReference type="EMBL" id="JADJEV010000001">
    <property type="protein sequence ID" value="MBK6971809.1"/>
    <property type="molecule type" value="Genomic_DNA"/>
</dbReference>
<evidence type="ECO:0000313" key="2">
    <source>
        <dbReference type="Proteomes" id="UP000807785"/>
    </source>
</evidence>
<reference evidence="1" key="1">
    <citation type="submission" date="2020-10" db="EMBL/GenBank/DDBJ databases">
        <title>Connecting structure to function with the recovery of over 1000 high-quality activated sludge metagenome-assembled genomes encoding full-length rRNA genes using long-read sequencing.</title>
        <authorList>
            <person name="Singleton C.M."/>
            <person name="Petriglieri F."/>
            <person name="Kristensen J.M."/>
            <person name="Kirkegaard R.H."/>
            <person name="Michaelsen T.Y."/>
            <person name="Andersen M.H."/>
            <person name="Karst S.M."/>
            <person name="Dueholm M.S."/>
            <person name="Nielsen P.H."/>
            <person name="Albertsen M."/>
        </authorList>
    </citation>
    <scope>NUCLEOTIDE SEQUENCE</scope>
    <source>
        <strain evidence="1">Bjer_18-Q3-R1-45_BAT3C.347</strain>
    </source>
</reference>
<dbReference type="InterPro" id="IPR036188">
    <property type="entry name" value="FAD/NAD-bd_sf"/>
</dbReference>
<evidence type="ECO:0000313" key="1">
    <source>
        <dbReference type="EMBL" id="MBK6971809.1"/>
    </source>
</evidence>
<dbReference type="Pfam" id="PF13450">
    <property type="entry name" value="NAD_binding_8"/>
    <property type="match status" value="1"/>
</dbReference>
<organism evidence="1 2">
    <name type="scientific">Candidatus Methylophosphatis roskildensis</name>
    <dbReference type="NCBI Taxonomy" id="2899263"/>
    <lineage>
        <taxon>Bacteria</taxon>
        <taxon>Pseudomonadati</taxon>
        <taxon>Pseudomonadota</taxon>
        <taxon>Betaproteobacteria</taxon>
        <taxon>Nitrosomonadales</taxon>
        <taxon>Sterolibacteriaceae</taxon>
        <taxon>Candidatus Methylophosphatis</taxon>
    </lineage>
</organism>
<proteinExistence type="predicted"/>
<dbReference type="Gene3D" id="3.50.50.60">
    <property type="entry name" value="FAD/NAD(P)-binding domain"/>
    <property type="match status" value="1"/>
</dbReference>
<protein>
    <submittedName>
        <fullName evidence="1">NAD(P)-binding protein</fullName>
    </submittedName>
</protein>
<name>A0A9D7E0A2_9PROT</name>
<dbReference type="SUPFAM" id="SSF51905">
    <property type="entry name" value="FAD/NAD(P)-binding domain"/>
    <property type="match status" value="1"/>
</dbReference>